<dbReference type="AlphaFoldDB" id="A0A8H6T7L4"/>
<accession>A0A8H6T7L4</accession>
<dbReference type="Proteomes" id="UP000613580">
    <property type="component" value="Unassembled WGS sequence"/>
</dbReference>
<evidence type="ECO:0000313" key="1">
    <source>
        <dbReference type="EMBL" id="KAF7313595.1"/>
    </source>
</evidence>
<comment type="caution">
    <text evidence="1">The sequence shown here is derived from an EMBL/GenBank/DDBJ whole genome shotgun (WGS) entry which is preliminary data.</text>
</comment>
<sequence>MLSWLIGRFDPPSPPQPPPFRSVWELTPSELHALDRHWHSRLKRFEWLATLETADEATKTDALENCVKIRTERDYIAQALAIALEAKDPNESSVKDKHV</sequence>
<proteinExistence type="predicted"/>
<reference evidence="1" key="1">
    <citation type="submission" date="2020-05" db="EMBL/GenBank/DDBJ databases">
        <title>Mycena genomes resolve the evolution of fungal bioluminescence.</title>
        <authorList>
            <person name="Tsai I.J."/>
        </authorList>
    </citation>
    <scope>NUCLEOTIDE SEQUENCE</scope>
    <source>
        <strain evidence="1">110903Hualien_Pintung</strain>
    </source>
</reference>
<name>A0A8H6T7L4_MYCCL</name>
<protein>
    <submittedName>
        <fullName evidence="1">Uncharacterized protein</fullName>
    </submittedName>
</protein>
<gene>
    <name evidence="1" type="ORF">HMN09_00515800</name>
</gene>
<organism evidence="1 2">
    <name type="scientific">Mycena chlorophos</name>
    <name type="common">Agaric fungus</name>
    <name type="synonym">Agaricus chlorophos</name>
    <dbReference type="NCBI Taxonomy" id="658473"/>
    <lineage>
        <taxon>Eukaryota</taxon>
        <taxon>Fungi</taxon>
        <taxon>Dikarya</taxon>
        <taxon>Basidiomycota</taxon>
        <taxon>Agaricomycotina</taxon>
        <taxon>Agaricomycetes</taxon>
        <taxon>Agaricomycetidae</taxon>
        <taxon>Agaricales</taxon>
        <taxon>Marasmiineae</taxon>
        <taxon>Mycenaceae</taxon>
        <taxon>Mycena</taxon>
    </lineage>
</organism>
<evidence type="ECO:0000313" key="2">
    <source>
        <dbReference type="Proteomes" id="UP000613580"/>
    </source>
</evidence>
<dbReference type="EMBL" id="JACAZE010000006">
    <property type="protein sequence ID" value="KAF7313595.1"/>
    <property type="molecule type" value="Genomic_DNA"/>
</dbReference>
<keyword evidence="2" id="KW-1185">Reference proteome</keyword>